<dbReference type="Proteomes" id="UP000774804">
    <property type="component" value="Unassembled WGS sequence"/>
</dbReference>
<dbReference type="Proteomes" id="UP000736787">
    <property type="component" value="Unassembled WGS sequence"/>
</dbReference>
<dbReference type="EMBL" id="RCML01001728">
    <property type="protein sequence ID" value="KAG2960723.1"/>
    <property type="molecule type" value="Genomic_DNA"/>
</dbReference>
<evidence type="ECO:0000313" key="2">
    <source>
        <dbReference type="EMBL" id="KAG2881426.1"/>
    </source>
</evidence>
<evidence type="ECO:0000313" key="4">
    <source>
        <dbReference type="EMBL" id="KAG2960723.1"/>
    </source>
</evidence>
<dbReference type="Proteomes" id="UP000697107">
    <property type="component" value="Unassembled WGS sequence"/>
</dbReference>
<protein>
    <submittedName>
        <fullName evidence="1">Uncharacterized protein</fullName>
    </submittedName>
</protein>
<dbReference type="EMBL" id="RCMK01001760">
    <property type="protein sequence ID" value="KAG2888836.1"/>
    <property type="molecule type" value="Genomic_DNA"/>
</dbReference>
<comment type="caution">
    <text evidence="1">The sequence shown here is derived from an EMBL/GenBank/DDBJ whole genome shotgun (WGS) entry which is preliminary data.</text>
</comment>
<evidence type="ECO:0000313" key="1">
    <source>
        <dbReference type="EMBL" id="KAG2822294.1"/>
    </source>
</evidence>
<reference evidence="1" key="1">
    <citation type="submission" date="2018-10" db="EMBL/GenBank/DDBJ databases">
        <title>Effector identification in a new, highly contiguous assembly of the strawberry crown rot pathogen Phytophthora cactorum.</title>
        <authorList>
            <person name="Armitage A.D."/>
            <person name="Nellist C.F."/>
            <person name="Bates H."/>
            <person name="Vickerstaff R.J."/>
            <person name="Harrison R.J."/>
        </authorList>
    </citation>
    <scope>NUCLEOTIDE SEQUENCE</scope>
    <source>
        <strain evidence="1">15-7</strain>
        <strain evidence="2">4032</strain>
        <strain evidence="3">4040</strain>
        <strain evidence="4">P415</strain>
    </source>
</reference>
<evidence type="ECO:0000313" key="3">
    <source>
        <dbReference type="EMBL" id="KAG2888836.1"/>
    </source>
</evidence>
<dbReference type="Proteomes" id="UP000735874">
    <property type="component" value="Unassembled WGS sequence"/>
</dbReference>
<name>A0A8T0Y1Y5_9STRA</name>
<accession>A0A8T0Y1Y5</accession>
<dbReference type="EMBL" id="RCMG01001668">
    <property type="protein sequence ID" value="KAG2822294.1"/>
    <property type="molecule type" value="Genomic_DNA"/>
</dbReference>
<dbReference type="AlphaFoldDB" id="A0A8T0Y1Y5"/>
<sequence>MTTRVVLLSVLIRHDNQQQRVWPSGHNQIHHGSGLEMSMRSSRLISNYYERYGRRMIKIRLWRHYGR</sequence>
<organism evidence="1 5">
    <name type="scientific">Phytophthora cactorum</name>
    <dbReference type="NCBI Taxonomy" id="29920"/>
    <lineage>
        <taxon>Eukaryota</taxon>
        <taxon>Sar</taxon>
        <taxon>Stramenopiles</taxon>
        <taxon>Oomycota</taxon>
        <taxon>Peronosporomycetes</taxon>
        <taxon>Peronosporales</taxon>
        <taxon>Peronosporaceae</taxon>
        <taxon>Phytophthora</taxon>
    </lineage>
</organism>
<proteinExistence type="predicted"/>
<evidence type="ECO:0000313" key="5">
    <source>
        <dbReference type="Proteomes" id="UP000735874"/>
    </source>
</evidence>
<gene>
    <name evidence="1" type="ORF">PC113_g22354</name>
    <name evidence="2" type="ORF">PC115_g22236</name>
    <name evidence="3" type="ORF">PC117_g24822</name>
    <name evidence="4" type="ORF">PC118_g22362</name>
</gene>
<dbReference type="EMBL" id="RCMI01001768">
    <property type="protein sequence ID" value="KAG2881426.1"/>
    <property type="molecule type" value="Genomic_DNA"/>
</dbReference>